<evidence type="ECO:0000313" key="1">
    <source>
        <dbReference type="EMBL" id="CAK1553113.1"/>
    </source>
</evidence>
<dbReference type="AlphaFoldDB" id="A0AAV1JY97"/>
<evidence type="ECO:0008006" key="3">
    <source>
        <dbReference type="Google" id="ProtNLM"/>
    </source>
</evidence>
<dbReference type="InterPro" id="IPR036397">
    <property type="entry name" value="RNaseH_sf"/>
</dbReference>
<dbReference type="Proteomes" id="UP001497472">
    <property type="component" value="Unassembled WGS sequence"/>
</dbReference>
<dbReference type="EMBL" id="CAVLEF010000203">
    <property type="protein sequence ID" value="CAK1553113.1"/>
    <property type="molecule type" value="Genomic_DNA"/>
</dbReference>
<dbReference type="Gene3D" id="3.30.420.10">
    <property type="entry name" value="Ribonuclease H-like superfamily/Ribonuclease H"/>
    <property type="match status" value="1"/>
</dbReference>
<gene>
    <name evidence="1" type="ORF">LNINA_LOCUS12130</name>
</gene>
<reference evidence="1 2" key="1">
    <citation type="submission" date="2023-11" db="EMBL/GenBank/DDBJ databases">
        <authorList>
            <person name="Okamura Y."/>
        </authorList>
    </citation>
    <scope>NUCLEOTIDE SEQUENCE [LARGE SCALE GENOMIC DNA]</scope>
</reference>
<dbReference type="GO" id="GO:0003676">
    <property type="term" value="F:nucleic acid binding"/>
    <property type="evidence" value="ECO:0007669"/>
    <property type="project" value="InterPro"/>
</dbReference>
<keyword evidence="2" id="KW-1185">Reference proteome</keyword>
<sequence>MDATEQKCKERFEARLRDLLSTKGQNSHLFTKKHYLETIEKVKASKKKTTGKKPEDYQRLKRYDVLTIGNIEKLIVPVKQTDLIKFYVHTEELFDIIHEQHKIMGHVGRTKMGAELNLRFKNVTREMISLYLSVCPQCEKKTTKCTKPPAQECFSKGHIDIISMETDNEYKYILVYQDFETSFVQLRSLKTENVEEIANILLDIFTTFGAPCVLTNSRSRESLAESVVKHLHVMWPQVKMVHGLANHAQDLTDDIKQKLNTWLAGHSGKWTEGLRFVQFMMNSEVESGQSAFEALFGIKAQMGLTSVLPEDILPSVNSEEDLETYLTSGEVPVAVNIENDSAQSDIMKFEDQENALAGTSQDELNFDMEIKIEDSLILKMDHDALEL</sequence>
<name>A0AAV1JY97_9NEOP</name>
<evidence type="ECO:0000313" key="2">
    <source>
        <dbReference type="Proteomes" id="UP001497472"/>
    </source>
</evidence>
<accession>A0AAV1JY97</accession>
<dbReference type="InterPro" id="IPR012337">
    <property type="entry name" value="RNaseH-like_sf"/>
</dbReference>
<dbReference type="SUPFAM" id="SSF53098">
    <property type="entry name" value="Ribonuclease H-like"/>
    <property type="match status" value="1"/>
</dbReference>
<organism evidence="1 2">
    <name type="scientific">Leptosia nina</name>
    <dbReference type="NCBI Taxonomy" id="320188"/>
    <lineage>
        <taxon>Eukaryota</taxon>
        <taxon>Metazoa</taxon>
        <taxon>Ecdysozoa</taxon>
        <taxon>Arthropoda</taxon>
        <taxon>Hexapoda</taxon>
        <taxon>Insecta</taxon>
        <taxon>Pterygota</taxon>
        <taxon>Neoptera</taxon>
        <taxon>Endopterygota</taxon>
        <taxon>Lepidoptera</taxon>
        <taxon>Glossata</taxon>
        <taxon>Ditrysia</taxon>
        <taxon>Papilionoidea</taxon>
        <taxon>Pieridae</taxon>
        <taxon>Pierinae</taxon>
        <taxon>Leptosia</taxon>
    </lineage>
</organism>
<proteinExistence type="predicted"/>
<comment type="caution">
    <text evidence="1">The sequence shown here is derived from an EMBL/GenBank/DDBJ whole genome shotgun (WGS) entry which is preliminary data.</text>
</comment>
<protein>
    <recommendedName>
        <fullName evidence="3">KRAB-A domain-containing protein 2</fullName>
    </recommendedName>
</protein>